<organism evidence="3 4">
    <name type="scientific">Stomoxys calcitrans</name>
    <name type="common">Stable fly</name>
    <name type="synonym">Conops calcitrans</name>
    <dbReference type="NCBI Taxonomy" id="35570"/>
    <lineage>
        <taxon>Eukaryota</taxon>
        <taxon>Metazoa</taxon>
        <taxon>Ecdysozoa</taxon>
        <taxon>Arthropoda</taxon>
        <taxon>Hexapoda</taxon>
        <taxon>Insecta</taxon>
        <taxon>Pterygota</taxon>
        <taxon>Neoptera</taxon>
        <taxon>Endopterygota</taxon>
        <taxon>Diptera</taxon>
        <taxon>Brachycera</taxon>
        <taxon>Muscomorpha</taxon>
        <taxon>Muscoidea</taxon>
        <taxon>Muscidae</taxon>
        <taxon>Stomoxys</taxon>
    </lineage>
</organism>
<reference evidence="3" key="1">
    <citation type="submission" date="2020-05" db="UniProtKB">
        <authorList>
            <consortium name="EnsemblMetazoa"/>
        </authorList>
    </citation>
    <scope>IDENTIFICATION</scope>
    <source>
        <strain evidence="3">USDA</strain>
    </source>
</reference>
<keyword evidence="2" id="KW-0560">Oxidoreductase</keyword>
<dbReference type="PROSITE" id="PS00061">
    <property type="entry name" value="ADH_SHORT"/>
    <property type="match status" value="1"/>
</dbReference>
<dbReference type="PRINTS" id="PR00081">
    <property type="entry name" value="GDHRDH"/>
</dbReference>
<name>A0A1I8NQW8_STOCA</name>
<dbReference type="PANTHER" id="PTHR43943:SF2">
    <property type="entry name" value="DEHYDROGENASE_REDUCTASE 4"/>
    <property type="match status" value="1"/>
</dbReference>
<protein>
    <recommendedName>
        <fullName evidence="5">Dehydrogenase/reductase SDR family member 4</fullName>
    </recommendedName>
</protein>
<dbReference type="EnsemblMetazoa" id="SCAU001241-RA">
    <property type="protein sequence ID" value="SCAU001241-PA"/>
    <property type="gene ID" value="SCAU001241"/>
</dbReference>
<proteinExistence type="inferred from homology"/>
<evidence type="ECO:0000256" key="1">
    <source>
        <dbReference type="ARBA" id="ARBA00006484"/>
    </source>
</evidence>
<dbReference type="VEuPathDB" id="VectorBase:SCAU001241"/>
<dbReference type="SUPFAM" id="SSF51735">
    <property type="entry name" value="NAD(P)-binding Rossmann-fold domains"/>
    <property type="match status" value="1"/>
</dbReference>
<comment type="similarity">
    <text evidence="1">Belongs to the short-chain dehydrogenases/reductases (SDR) family.</text>
</comment>
<evidence type="ECO:0000256" key="2">
    <source>
        <dbReference type="ARBA" id="ARBA00023002"/>
    </source>
</evidence>
<dbReference type="Proteomes" id="UP000095300">
    <property type="component" value="Unassembled WGS sequence"/>
</dbReference>
<dbReference type="InterPro" id="IPR002347">
    <property type="entry name" value="SDR_fam"/>
</dbReference>
<dbReference type="FunFam" id="3.40.50.720:FF:000084">
    <property type="entry name" value="Short-chain dehydrogenase reductase"/>
    <property type="match status" value="1"/>
</dbReference>
<dbReference type="NCBIfam" id="NF005559">
    <property type="entry name" value="PRK07231.1"/>
    <property type="match status" value="1"/>
</dbReference>
<accession>A0A1I8NQW8</accession>
<dbReference type="PANTHER" id="PTHR43943">
    <property type="entry name" value="DEHYDROGENASE/REDUCTASE (SDR FAMILY) MEMBER 4"/>
    <property type="match status" value="1"/>
</dbReference>
<dbReference type="InterPro" id="IPR036291">
    <property type="entry name" value="NAD(P)-bd_dom_sf"/>
</dbReference>
<gene>
    <name evidence="3" type="primary">106086613</name>
</gene>
<dbReference type="PRINTS" id="PR00080">
    <property type="entry name" value="SDRFAMILY"/>
</dbReference>
<evidence type="ECO:0000313" key="3">
    <source>
        <dbReference type="EnsemblMetazoa" id="SCAU001241-PA"/>
    </source>
</evidence>
<dbReference type="KEGG" id="scac:106086613"/>
<dbReference type="InterPro" id="IPR020904">
    <property type="entry name" value="Sc_DH/Rdtase_CS"/>
</dbReference>
<dbReference type="AlphaFoldDB" id="A0A1I8NQW8"/>
<dbReference type="OrthoDB" id="249703at2759"/>
<evidence type="ECO:0008006" key="5">
    <source>
        <dbReference type="Google" id="ProtNLM"/>
    </source>
</evidence>
<dbReference type="GO" id="GO:0004090">
    <property type="term" value="F:carbonyl reductase (NADPH) activity"/>
    <property type="evidence" value="ECO:0007669"/>
    <property type="project" value="TreeGrafter"/>
</dbReference>
<dbReference type="Gene3D" id="3.40.50.720">
    <property type="entry name" value="NAD(P)-binding Rossmann-like Domain"/>
    <property type="match status" value="1"/>
</dbReference>
<sequence length="326" mass="35326">MFNIVKQTQRKVLQTKNRELLLNDYSGFKVLAPLNVYNNNNIANRDENKIKVSNTICQNQKRCLVTSNIAKAESMKRLQGKVAVVTASTDGIGFSIAKRLAQDGANVVISSRKQNNVDKAVAELRKENLNVLGLKCHVSEAQDRQHLFEETIKKYGKINILVSNAATNPAVGGVLDCDEKVWDKIFDVNVKSSYLLAKEALPFLRKENNSSIVFVSSIAGYDAFGLLGAYSVSKTALIGLTKAAAKDLAPEGIRVNCLAPGIIKTKFSKSLYEDEAANEAALSKIPLGRLGQPEEMAGIVSFLVSDDATYITGETIVAAGGMAGRL</sequence>
<dbReference type="Pfam" id="PF13561">
    <property type="entry name" value="adh_short_C2"/>
    <property type="match status" value="1"/>
</dbReference>
<evidence type="ECO:0000313" key="4">
    <source>
        <dbReference type="Proteomes" id="UP000095300"/>
    </source>
</evidence>
<dbReference type="STRING" id="35570.A0A1I8NQW8"/>
<keyword evidence="4" id="KW-1185">Reference proteome</keyword>